<evidence type="ECO:0000313" key="2">
    <source>
        <dbReference type="Proteomes" id="UP001479520"/>
    </source>
</evidence>
<evidence type="ECO:0008006" key="3">
    <source>
        <dbReference type="Google" id="ProtNLM"/>
    </source>
</evidence>
<dbReference type="Gene3D" id="1.10.10.10">
    <property type="entry name" value="Winged helix-like DNA-binding domain superfamily/Winged helix DNA-binding domain"/>
    <property type="match status" value="1"/>
</dbReference>
<evidence type="ECO:0000313" key="1">
    <source>
        <dbReference type="EMBL" id="WZJ23239.1"/>
    </source>
</evidence>
<dbReference type="InterPro" id="IPR036388">
    <property type="entry name" value="WH-like_DNA-bd_sf"/>
</dbReference>
<dbReference type="SUPFAM" id="SSF46785">
    <property type="entry name" value="Winged helix' DNA-binding domain"/>
    <property type="match status" value="1"/>
</dbReference>
<gene>
    <name evidence="1" type="ORF">AADV58_17675</name>
</gene>
<accession>A0ABZ2XKT2</accession>
<geneLocation type="plasmid" evidence="1 2">
    <name>unnamed1</name>
</geneLocation>
<dbReference type="InterPro" id="IPR036390">
    <property type="entry name" value="WH_DNA-bd_sf"/>
</dbReference>
<dbReference type="Proteomes" id="UP001479520">
    <property type="component" value="Plasmid unnamed1"/>
</dbReference>
<proteinExistence type="predicted"/>
<name>A0ABZ2XKT2_9RHOO</name>
<keyword evidence="1" id="KW-0614">Plasmid</keyword>
<sequence length="104" mass="11761">MNLYMQLTAAANSGTVDSNYYKALLANRNVRPTAHRVQVGLSKEEERLIEFLKEPRNAKEIAAEFSITVSAANAWLRRLEAKERVFRSAGRVLLWASKKPVAEQ</sequence>
<organism evidence="1 2">
    <name type="scientific">Azonexus hydrophilus</name>
    <dbReference type="NCBI Taxonomy" id="418702"/>
    <lineage>
        <taxon>Bacteria</taxon>
        <taxon>Pseudomonadati</taxon>
        <taxon>Pseudomonadota</taxon>
        <taxon>Betaproteobacteria</taxon>
        <taxon>Rhodocyclales</taxon>
        <taxon>Azonexaceae</taxon>
        <taxon>Azonexus</taxon>
    </lineage>
</organism>
<dbReference type="RefSeq" id="WP_341744578.1">
    <property type="nucleotide sequence ID" value="NZ_CP151407.1"/>
</dbReference>
<protein>
    <recommendedName>
        <fullName evidence="3">HTH marR-type domain-containing protein</fullName>
    </recommendedName>
</protein>
<reference evidence="1 2" key="1">
    <citation type="submission" date="2024-04" db="EMBL/GenBank/DDBJ databases">
        <title>Dissimilatory iodate-reducing microorganisms contribute to the enrichment of iodine in groundwater.</title>
        <authorList>
            <person name="Jiang Z."/>
        </authorList>
    </citation>
    <scope>NUCLEOTIDE SEQUENCE [LARGE SCALE GENOMIC DNA]</scope>
    <source>
        <strain evidence="1 2">NCP973</strain>
        <plasmid evidence="1 2">unnamed1</plasmid>
    </source>
</reference>
<keyword evidence="2" id="KW-1185">Reference proteome</keyword>
<dbReference type="EMBL" id="CP151407">
    <property type="protein sequence ID" value="WZJ23239.1"/>
    <property type="molecule type" value="Genomic_DNA"/>
</dbReference>